<feature type="compositionally biased region" description="Low complexity" evidence="1">
    <location>
        <begin position="1"/>
        <end position="16"/>
    </location>
</feature>
<feature type="region of interest" description="Disordered" evidence="1">
    <location>
        <begin position="101"/>
        <end position="148"/>
    </location>
</feature>
<evidence type="ECO:0000256" key="1">
    <source>
        <dbReference type="SAM" id="MobiDB-lite"/>
    </source>
</evidence>
<proteinExistence type="predicted"/>
<dbReference type="AlphaFoldDB" id="A0A0D0AUA9"/>
<evidence type="ECO:0000313" key="3">
    <source>
        <dbReference type="Proteomes" id="UP000054485"/>
    </source>
</evidence>
<dbReference type="InParanoid" id="A0A0D0AUA9"/>
<gene>
    <name evidence="2" type="ORF">CY34DRAFT_809872</name>
</gene>
<organism evidence="2 3">
    <name type="scientific">Suillus luteus UH-Slu-Lm8-n1</name>
    <dbReference type="NCBI Taxonomy" id="930992"/>
    <lineage>
        <taxon>Eukaryota</taxon>
        <taxon>Fungi</taxon>
        <taxon>Dikarya</taxon>
        <taxon>Basidiomycota</taxon>
        <taxon>Agaricomycotina</taxon>
        <taxon>Agaricomycetes</taxon>
        <taxon>Agaricomycetidae</taxon>
        <taxon>Boletales</taxon>
        <taxon>Suillineae</taxon>
        <taxon>Suillaceae</taxon>
        <taxon>Suillus</taxon>
    </lineage>
</organism>
<accession>A0A0D0AUA9</accession>
<protein>
    <submittedName>
        <fullName evidence="2">Uncharacterized protein</fullName>
    </submittedName>
</protein>
<dbReference type="HOGENOM" id="CLU_1759996_0_0_1"/>
<evidence type="ECO:0000313" key="2">
    <source>
        <dbReference type="EMBL" id="KIK37902.1"/>
    </source>
</evidence>
<keyword evidence="3" id="KW-1185">Reference proteome</keyword>
<reference evidence="3" key="2">
    <citation type="submission" date="2015-01" db="EMBL/GenBank/DDBJ databases">
        <title>Evolutionary Origins and Diversification of the Mycorrhizal Mutualists.</title>
        <authorList>
            <consortium name="DOE Joint Genome Institute"/>
            <consortium name="Mycorrhizal Genomics Consortium"/>
            <person name="Kohler A."/>
            <person name="Kuo A."/>
            <person name="Nagy L.G."/>
            <person name="Floudas D."/>
            <person name="Copeland A."/>
            <person name="Barry K.W."/>
            <person name="Cichocki N."/>
            <person name="Veneault-Fourrey C."/>
            <person name="LaButti K."/>
            <person name="Lindquist E.A."/>
            <person name="Lipzen A."/>
            <person name="Lundell T."/>
            <person name="Morin E."/>
            <person name="Murat C."/>
            <person name="Riley R."/>
            <person name="Ohm R."/>
            <person name="Sun H."/>
            <person name="Tunlid A."/>
            <person name="Henrissat B."/>
            <person name="Grigoriev I.V."/>
            <person name="Hibbett D.S."/>
            <person name="Martin F."/>
        </authorList>
    </citation>
    <scope>NUCLEOTIDE SEQUENCE [LARGE SCALE GENOMIC DNA]</scope>
    <source>
        <strain evidence="3">UH-Slu-Lm8-n1</strain>
    </source>
</reference>
<sequence>MPKASKASASTKGGATRNSAKQIPKLLVLKHGQKRVMTNRHKSYETMLDNACKHFPTIPRDAMAFQTNKLDICEGHYVEITAETWDKVVDLLSSIEVTRSELPLRNPFPPSPPRPSNAASGANSLPINYHPHFPKPSPIPKIKRRAEY</sequence>
<name>A0A0D0AUA9_9AGAM</name>
<feature type="region of interest" description="Disordered" evidence="1">
    <location>
        <begin position="1"/>
        <end position="22"/>
    </location>
</feature>
<dbReference type="Proteomes" id="UP000054485">
    <property type="component" value="Unassembled WGS sequence"/>
</dbReference>
<dbReference type="EMBL" id="KN835422">
    <property type="protein sequence ID" value="KIK37902.1"/>
    <property type="molecule type" value="Genomic_DNA"/>
</dbReference>
<dbReference type="OrthoDB" id="1043111at2759"/>
<reference evidence="2 3" key="1">
    <citation type="submission" date="2014-04" db="EMBL/GenBank/DDBJ databases">
        <authorList>
            <consortium name="DOE Joint Genome Institute"/>
            <person name="Kuo A."/>
            <person name="Ruytinx J."/>
            <person name="Rineau F."/>
            <person name="Colpaert J."/>
            <person name="Kohler A."/>
            <person name="Nagy L.G."/>
            <person name="Floudas D."/>
            <person name="Copeland A."/>
            <person name="Barry K.W."/>
            <person name="Cichocki N."/>
            <person name="Veneault-Fourrey C."/>
            <person name="LaButti K."/>
            <person name="Lindquist E.A."/>
            <person name="Lipzen A."/>
            <person name="Lundell T."/>
            <person name="Morin E."/>
            <person name="Murat C."/>
            <person name="Sun H."/>
            <person name="Tunlid A."/>
            <person name="Henrissat B."/>
            <person name="Grigoriev I.V."/>
            <person name="Hibbett D.S."/>
            <person name="Martin F."/>
            <person name="Nordberg H.P."/>
            <person name="Cantor M.N."/>
            <person name="Hua S.X."/>
        </authorList>
    </citation>
    <scope>NUCLEOTIDE SEQUENCE [LARGE SCALE GENOMIC DNA]</scope>
    <source>
        <strain evidence="2 3">UH-Slu-Lm8-n1</strain>
    </source>
</reference>
<feature type="compositionally biased region" description="Pro residues" evidence="1">
    <location>
        <begin position="106"/>
        <end position="115"/>
    </location>
</feature>